<sequence>MVLQDSPTAEDSKMDLELLDLAVTESGAFIVLVSYAGKEDSDNLRRLYALVQLELVGKFFTVHHVKPVPYQNTSAPTAPVVPRLQVLLSGAIVSVEFGDTVAFCSEESEYQDRLQLKSVADRTLGVGVHQGNNTLLILTASTMMQVQLSLDKIRRFNPQTGRTNLIKSIMMQAILYGAFPENPLQFSFPPQVDEESLMRGAEQLSQAVLRSDSEVVRRNHDLTAQLSSRKDRLNWLIGFINENLVLGKMSQRSRQRLAVDAEKLFASYQLWLQYNDLLETSPKFSVLNDCVHAFMAELGEANHEDVMRAFFRTKVSDIGRLIRKVMEVINLSSKQTERPIASLLPEGNRVVITALQSAFEYRNLNYQVYGIEFPMISSWTSRPGTIDVVLSLFTATTKVLENTAADARPKAQRQEPGSQLPQLANLLFKLTWRAFSSKAADEPNVGQDKDELEQRFASLRPEVLETLRRNGFQEHAFKLAEVYSDFASLVALCHRDTVYPPENNPNYERIQTYIGRYKENFTDELYQWYIQHGELRIMFSQEADQSSFIDRFFAKKPNPGISWLHDVSKERFGDAASALLEEAKRANHLKAKHLMLSIGKLAQLAQLHETAEAGNETQLDAFHDGLDFVSVHDALLTEFRTALESVRGRHSLESQVDIIIKAKAPELLEAKGFANCFKDLLKHLLQGKALPIEDAVDLLTLKDNSESIADFATALHLLASASDIPEARRISAFRTVWRRVYLHDDWTAIGKTANISDAEIKDRLRSTALYHTLCSALARGERLTNGYEASPDVALIVPTPAEISSRWSGISSDQVEAIVEDYNFECDRLGELELEDIFHRVRELAVQDTTW</sequence>
<dbReference type="GO" id="GO:0031080">
    <property type="term" value="C:nuclear pore outer ring"/>
    <property type="evidence" value="ECO:0007669"/>
    <property type="project" value="TreeGrafter"/>
</dbReference>
<dbReference type="Pfam" id="PF03177">
    <property type="entry name" value="Nucleoporin_C"/>
    <property type="match status" value="1"/>
</dbReference>
<dbReference type="OrthoDB" id="103454at2759"/>
<evidence type="ECO:0000313" key="9">
    <source>
        <dbReference type="EMBL" id="KAJ2920658.1"/>
    </source>
</evidence>
<dbReference type="SUPFAM" id="SSF117289">
    <property type="entry name" value="Nucleoporin domain"/>
    <property type="match status" value="1"/>
</dbReference>
<keyword evidence="10" id="KW-1185">Reference proteome</keyword>
<comment type="subcellular location">
    <subcellularLocation>
        <location evidence="1">Nucleus envelope</location>
    </subcellularLocation>
</comment>
<dbReference type="PANTHER" id="PTHR13405">
    <property type="entry name" value="NUCLEAR PORE COMPLEX PROTEIN NUP133"/>
    <property type="match status" value="1"/>
</dbReference>
<evidence type="ECO:0000256" key="1">
    <source>
        <dbReference type="ARBA" id="ARBA00004259"/>
    </source>
</evidence>
<keyword evidence="6" id="KW-0811">Translocation</keyword>
<dbReference type="InterPro" id="IPR015943">
    <property type="entry name" value="WD40/YVTN_repeat-like_dom_sf"/>
</dbReference>
<dbReference type="EMBL" id="JANBPK010001816">
    <property type="protein sequence ID" value="KAJ2920658.1"/>
    <property type="molecule type" value="Genomic_DNA"/>
</dbReference>
<protein>
    <recommendedName>
        <fullName evidence="8">Nucleoporin Nup133/Nup155-like C-terminal domain-containing protein</fullName>
    </recommendedName>
</protein>
<proteinExistence type="inferred from homology"/>
<evidence type="ECO:0000256" key="6">
    <source>
        <dbReference type="ARBA" id="ARBA00023010"/>
    </source>
</evidence>
<comment type="caution">
    <text evidence="9">The sequence shown here is derived from an EMBL/GenBank/DDBJ whole genome shotgun (WGS) entry which is preliminary data.</text>
</comment>
<evidence type="ECO:0000256" key="3">
    <source>
        <dbReference type="ARBA" id="ARBA00022448"/>
    </source>
</evidence>
<feature type="non-terminal residue" evidence="9">
    <location>
        <position position="851"/>
    </location>
</feature>
<evidence type="ECO:0000256" key="4">
    <source>
        <dbReference type="ARBA" id="ARBA00022816"/>
    </source>
</evidence>
<organism evidence="9 10">
    <name type="scientific">Candolleomyces eurysporus</name>
    <dbReference type="NCBI Taxonomy" id="2828524"/>
    <lineage>
        <taxon>Eukaryota</taxon>
        <taxon>Fungi</taxon>
        <taxon>Dikarya</taxon>
        <taxon>Basidiomycota</taxon>
        <taxon>Agaricomycotina</taxon>
        <taxon>Agaricomycetes</taxon>
        <taxon>Agaricomycetidae</taxon>
        <taxon>Agaricales</taxon>
        <taxon>Agaricineae</taxon>
        <taxon>Psathyrellaceae</taxon>
        <taxon>Candolleomyces</taxon>
    </lineage>
</organism>
<gene>
    <name evidence="9" type="ORF">H1R20_g16437</name>
</gene>
<keyword evidence="3" id="KW-0813">Transport</keyword>
<dbReference type="GO" id="GO:0006606">
    <property type="term" value="P:protein import into nucleus"/>
    <property type="evidence" value="ECO:0007669"/>
    <property type="project" value="TreeGrafter"/>
</dbReference>
<dbReference type="GO" id="GO:0016973">
    <property type="term" value="P:poly(A)+ mRNA export from nucleus"/>
    <property type="evidence" value="ECO:0007669"/>
    <property type="project" value="TreeGrafter"/>
</dbReference>
<keyword evidence="4" id="KW-0509">mRNA transport</keyword>
<evidence type="ECO:0000256" key="5">
    <source>
        <dbReference type="ARBA" id="ARBA00022927"/>
    </source>
</evidence>
<evidence type="ECO:0000256" key="7">
    <source>
        <dbReference type="ARBA" id="ARBA00023242"/>
    </source>
</evidence>
<dbReference type="InterPro" id="IPR007187">
    <property type="entry name" value="Nucleoporin_Nup133/Nup155_C"/>
</dbReference>
<dbReference type="PANTHER" id="PTHR13405:SF11">
    <property type="entry name" value="NUCLEAR PORE COMPLEX PROTEIN NUP133"/>
    <property type="match status" value="1"/>
</dbReference>
<dbReference type="Gene3D" id="2.130.10.10">
    <property type="entry name" value="YVTN repeat-like/Quinoprotein amine dehydrogenase"/>
    <property type="match status" value="1"/>
</dbReference>
<reference evidence="9" key="1">
    <citation type="submission" date="2022-06" db="EMBL/GenBank/DDBJ databases">
        <title>Genome Sequence of Candolleomyces eurysporus.</title>
        <authorList>
            <person name="Buettner E."/>
        </authorList>
    </citation>
    <scope>NUCLEOTIDE SEQUENCE</scope>
    <source>
        <strain evidence="9">VTCC 930004</strain>
    </source>
</reference>
<accession>A0A9W8IXX5</accession>
<keyword evidence="5" id="KW-0653">Protein transport</keyword>
<feature type="domain" description="Nucleoporin Nup133/Nup155-like C-terminal" evidence="8">
    <location>
        <begin position="443"/>
        <end position="827"/>
    </location>
</feature>
<evidence type="ECO:0000259" key="8">
    <source>
        <dbReference type="Pfam" id="PF03177"/>
    </source>
</evidence>
<evidence type="ECO:0000313" key="10">
    <source>
        <dbReference type="Proteomes" id="UP001140091"/>
    </source>
</evidence>
<name>A0A9W8IXX5_9AGAR</name>
<dbReference type="Proteomes" id="UP001140091">
    <property type="component" value="Unassembled WGS sequence"/>
</dbReference>
<dbReference type="Gene3D" id="1.20.58.1380">
    <property type="match status" value="1"/>
</dbReference>
<dbReference type="InterPro" id="IPR037624">
    <property type="entry name" value="Nup133-like"/>
</dbReference>
<dbReference type="AlphaFoldDB" id="A0A9W8IXX5"/>
<dbReference type="GO" id="GO:0000972">
    <property type="term" value="P:transcription-dependent tethering of RNA polymerase II gene DNA at nuclear periphery"/>
    <property type="evidence" value="ECO:0007669"/>
    <property type="project" value="TreeGrafter"/>
</dbReference>
<dbReference type="GO" id="GO:0017056">
    <property type="term" value="F:structural constituent of nuclear pore"/>
    <property type="evidence" value="ECO:0007669"/>
    <property type="project" value="InterPro"/>
</dbReference>
<comment type="similarity">
    <text evidence="2">Belongs to the nucleoporin Nup133 family.</text>
</comment>
<evidence type="ECO:0000256" key="2">
    <source>
        <dbReference type="ARBA" id="ARBA00005569"/>
    </source>
</evidence>
<keyword evidence="7" id="KW-0539">Nucleus</keyword>